<evidence type="ECO:0000313" key="4">
    <source>
        <dbReference type="Proteomes" id="UP000611762"/>
    </source>
</evidence>
<dbReference type="Proteomes" id="UP000611762">
    <property type="component" value="Unassembled WGS sequence"/>
</dbReference>
<comment type="caution">
    <text evidence="3">The sequence shown here is derived from an EMBL/GenBank/DDBJ whole genome shotgun (WGS) entry which is preliminary data.</text>
</comment>
<protein>
    <submittedName>
        <fullName evidence="3">DUF3578 domain-containing protein</fullName>
    </submittedName>
</protein>
<name>A0A926DNT6_9FIRM</name>
<feature type="domain" description="Protein NO VEIN C-terminal" evidence="2">
    <location>
        <begin position="277"/>
        <end position="370"/>
    </location>
</feature>
<feature type="domain" description="Type IV methyl-directed restriction enzyme EcoKMcrB subunit DNA-binding" evidence="1">
    <location>
        <begin position="8"/>
        <end position="191"/>
    </location>
</feature>
<dbReference type="InterPro" id="IPR021961">
    <property type="entry name" value="McrB_DNA-bd"/>
</dbReference>
<reference evidence="3" key="1">
    <citation type="submission" date="2020-08" db="EMBL/GenBank/DDBJ databases">
        <title>Genome public.</title>
        <authorList>
            <person name="Liu C."/>
            <person name="Sun Q."/>
        </authorList>
    </citation>
    <scope>NUCLEOTIDE SEQUENCE</scope>
    <source>
        <strain evidence="3">H8</strain>
    </source>
</reference>
<dbReference type="InterPro" id="IPR024975">
    <property type="entry name" value="NOV_C"/>
</dbReference>
<evidence type="ECO:0000259" key="2">
    <source>
        <dbReference type="Pfam" id="PF13020"/>
    </source>
</evidence>
<accession>A0A926DNT6</accession>
<dbReference type="Gene3D" id="3.30.920.90">
    <property type="match status" value="1"/>
</dbReference>
<evidence type="ECO:0000313" key="3">
    <source>
        <dbReference type="EMBL" id="MBC8540614.1"/>
    </source>
</evidence>
<gene>
    <name evidence="3" type="ORF">H8698_06455</name>
</gene>
<dbReference type="AlphaFoldDB" id="A0A926DNT6"/>
<keyword evidence="4" id="KW-1185">Reference proteome</keyword>
<dbReference type="RefSeq" id="WP_249311781.1">
    <property type="nucleotide sequence ID" value="NZ_JACRSU010000002.1"/>
</dbReference>
<proteinExistence type="predicted"/>
<dbReference type="Pfam" id="PF13020">
    <property type="entry name" value="NOV_C"/>
    <property type="match status" value="1"/>
</dbReference>
<dbReference type="Pfam" id="PF12102">
    <property type="entry name" value="MrcB_N"/>
    <property type="match status" value="1"/>
</dbReference>
<organism evidence="3 4">
    <name type="scientific">Congzhengia minquanensis</name>
    <dbReference type="NCBI Taxonomy" id="2763657"/>
    <lineage>
        <taxon>Bacteria</taxon>
        <taxon>Bacillati</taxon>
        <taxon>Bacillota</taxon>
        <taxon>Clostridia</taxon>
        <taxon>Eubacteriales</taxon>
        <taxon>Oscillospiraceae</taxon>
        <taxon>Congzhengia</taxon>
    </lineage>
</organism>
<dbReference type="EMBL" id="JACRSU010000002">
    <property type="protein sequence ID" value="MBC8540614.1"/>
    <property type="molecule type" value="Genomic_DNA"/>
</dbReference>
<sequence>MKDMFERVCKNYILESKNDLKNNRLAEYIRNDIPQTIYKELQLNESSYFIKASPGQGGWSNIPWIGIFDRDISISAAKGYDIVYLFCADMSGVYLSLNQGWTYFKERYGSRIGKQNIQKVSTSWKKILSSSLNNFSFEPIDLKYNGNASDLPLGYELGHICGKFYNASALPSDQVFIDDLRSMLAILQELKGKMCDLSIQNTNDYILARDKIGGFFEFEDKTDPLNSLIVDTSCLTLALKKPQDLKLKTNKTISKKSGKKVNFIKKQIRDTKLGLIGELMVLEYEKERLESIGRSDLIKYIKHISKEEGDKAGFDILSFDKNGSKIYIEVKTTTGAEDTPFFISQNELDFSKKNSINYYLYRVYNLSAKKKSASFYIVKGNLFETFQFNPVHYVSASIDRVI</sequence>
<evidence type="ECO:0000259" key="1">
    <source>
        <dbReference type="Pfam" id="PF12102"/>
    </source>
</evidence>